<accession>A0ABW0LW49</accession>
<dbReference type="PANTHER" id="PTHR43539:SF78">
    <property type="entry name" value="FLAVIN-CONTAINING MONOOXYGENASE"/>
    <property type="match status" value="1"/>
</dbReference>
<evidence type="ECO:0000313" key="2">
    <source>
        <dbReference type="EMBL" id="MFC5470099.1"/>
    </source>
</evidence>
<protein>
    <submittedName>
        <fullName evidence="2">NAD(P)-binding domain-containing protein</fullName>
    </submittedName>
</protein>
<dbReference type="Gene3D" id="3.50.50.60">
    <property type="entry name" value="FAD/NAD(P)-binding domain"/>
    <property type="match status" value="1"/>
</dbReference>
<dbReference type="Proteomes" id="UP001596105">
    <property type="component" value="Unassembled WGS sequence"/>
</dbReference>
<proteinExistence type="predicted"/>
<dbReference type="PANTHER" id="PTHR43539">
    <property type="entry name" value="FLAVIN-BINDING MONOOXYGENASE-LIKE PROTEIN (AFU_ORTHOLOGUE AFUA_4G09220)"/>
    <property type="match status" value="1"/>
</dbReference>
<sequence length="449" mass="48768">MSDCYSVPVAIIGGGPVGLAAAAQLVSKGETFVLFEVAGEVAGNIKQWSHVRLFSPWRFNIDKAAKSLLETSGWNSPNEDELPTGGELVEQYLTPLSQLPAIKPYIHYGAKVIAVSRKGLSKVKTAGREKLPFVIHVEQNGARSTFEAKAVIDSSGTWSNPNPANSEGVWTQDELSLSNRIFYGIPDVLGRHKEKYSGKKVLVVGSGHSAINALLDLEKLKEQEPSTRIVWIIRKSNVSEVYGGQESDSLRERGELGTRLQRLVEKGFIEVVSAFHIIHFNQDGDYITVTGTQNGEAIQIEGISEIISNTGARPDMAFLREVRTDMDPSIESVDALATLIDPNIHSCGTVRPHGEKELRQPEHNLYIVGAKSYGRAPTFLMATGYEQVRSVVAALTGDWESARKVELDLPETGVCSVSNPTKLVSIDESGDTCCTTAKVSPTPKSSCCS</sequence>
<gene>
    <name evidence="2" type="ORF">ACFPPD_15425</name>
</gene>
<keyword evidence="1" id="KW-0560">Oxidoreductase</keyword>
<evidence type="ECO:0000256" key="1">
    <source>
        <dbReference type="ARBA" id="ARBA00023002"/>
    </source>
</evidence>
<name>A0ABW0LW49_9BACL</name>
<reference evidence="3" key="1">
    <citation type="journal article" date="2019" name="Int. J. Syst. Evol. Microbiol.">
        <title>The Global Catalogue of Microorganisms (GCM) 10K type strain sequencing project: providing services to taxonomists for standard genome sequencing and annotation.</title>
        <authorList>
            <consortium name="The Broad Institute Genomics Platform"/>
            <consortium name="The Broad Institute Genome Sequencing Center for Infectious Disease"/>
            <person name="Wu L."/>
            <person name="Ma J."/>
        </authorList>
    </citation>
    <scope>NUCLEOTIDE SEQUENCE [LARGE SCALE GENOMIC DNA]</scope>
    <source>
        <strain evidence="3">CCUG 57113</strain>
    </source>
</reference>
<dbReference type="PRINTS" id="PR00368">
    <property type="entry name" value="FADPNR"/>
</dbReference>
<dbReference type="Pfam" id="PF13738">
    <property type="entry name" value="Pyr_redox_3"/>
    <property type="match status" value="1"/>
</dbReference>
<dbReference type="RefSeq" id="WP_209751902.1">
    <property type="nucleotide sequence ID" value="NZ_JBHSMH010000051.1"/>
</dbReference>
<dbReference type="InterPro" id="IPR050982">
    <property type="entry name" value="Auxin_biosynth/cation_transpt"/>
</dbReference>
<dbReference type="SUPFAM" id="SSF51905">
    <property type="entry name" value="FAD/NAD(P)-binding domain"/>
    <property type="match status" value="1"/>
</dbReference>
<organism evidence="2 3">
    <name type="scientific">Cohnella suwonensis</name>
    <dbReference type="NCBI Taxonomy" id="696072"/>
    <lineage>
        <taxon>Bacteria</taxon>
        <taxon>Bacillati</taxon>
        <taxon>Bacillota</taxon>
        <taxon>Bacilli</taxon>
        <taxon>Bacillales</taxon>
        <taxon>Paenibacillaceae</taxon>
        <taxon>Cohnella</taxon>
    </lineage>
</organism>
<comment type="caution">
    <text evidence="2">The sequence shown here is derived from an EMBL/GenBank/DDBJ whole genome shotgun (WGS) entry which is preliminary data.</text>
</comment>
<evidence type="ECO:0000313" key="3">
    <source>
        <dbReference type="Proteomes" id="UP001596105"/>
    </source>
</evidence>
<dbReference type="InterPro" id="IPR036188">
    <property type="entry name" value="FAD/NAD-bd_sf"/>
</dbReference>
<keyword evidence="3" id="KW-1185">Reference proteome</keyword>
<dbReference type="EMBL" id="JBHSMH010000051">
    <property type="protein sequence ID" value="MFC5470099.1"/>
    <property type="molecule type" value="Genomic_DNA"/>
</dbReference>